<evidence type="ECO:0008006" key="4">
    <source>
        <dbReference type="Google" id="ProtNLM"/>
    </source>
</evidence>
<evidence type="ECO:0000313" key="3">
    <source>
        <dbReference type="Proteomes" id="UP001499989"/>
    </source>
</evidence>
<evidence type="ECO:0000256" key="1">
    <source>
        <dbReference type="SAM" id="SignalP"/>
    </source>
</evidence>
<gene>
    <name evidence="2" type="ORF">GCM10010310_66280</name>
</gene>
<organism evidence="2 3">
    <name type="scientific">Streptomyces violaceolatus</name>
    <dbReference type="NCBI Taxonomy" id="67378"/>
    <lineage>
        <taxon>Bacteria</taxon>
        <taxon>Bacillati</taxon>
        <taxon>Actinomycetota</taxon>
        <taxon>Actinomycetes</taxon>
        <taxon>Kitasatosporales</taxon>
        <taxon>Streptomycetaceae</taxon>
        <taxon>Streptomyces</taxon>
        <taxon>Streptomyces violaceoruber group</taxon>
    </lineage>
</organism>
<feature type="chain" id="PRO_5046767765" description="Secreted protein" evidence="1">
    <location>
        <begin position="30"/>
        <end position="118"/>
    </location>
</feature>
<feature type="signal peptide" evidence="1">
    <location>
        <begin position="1"/>
        <end position="29"/>
    </location>
</feature>
<keyword evidence="1" id="KW-0732">Signal</keyword>
<proteinExistence type="predicted"/>
<accession>A0ABN3TCU2</accession>
<dbReference type="EMBL" id="BAAASK010000029">
    <property type="protein sequence ID" value="GAA2699374.1"/>
    <property type="molecule type" value="Genomic_DNA"/>
</dbReference>
<comment type="caution">
    <text evidence="2">The sequence shown here is derived from an EMBL/GenBank/DDBJ whole genome shotgun (WGS) entry which is preliminary data.</text>
</comment>
<dbReference type="Proteomes" id="UP001499989">
    <property type="component" value="Unassembled WGS sequence"/>
</dbReference>
<sequence>MLGRILSSFAAAVLIAGGTLVAVPGEASAADFCGWQPFRTNWQLATVMKAGAAVHDGPLAKCPIQDRLGAGGTLTNIHCKYINDRYDNLWYWTEEGWVYSPYLELVIDSGVPTCGWPQ</sequence>
<reference evidence="2 3" key="1">
    <citation type="journal article" date="2019" name="Int. J. Syst. Evol. Microbiol.">
        <title>The Global Catalogue of Microorganisms (GCM) 10K type strain sequencing project: providing services to taxonomists for standard genome sequencing and annotation.</title>
        <authorList>
            <consortium name="The Broad Institute Genomics Platform"/>
            <consortium name="The Broad Institute Genome Sequencing Center for Infectious Disease"/>
            <person name="Wu L."/>
            <person name="Ma J."/>
        </authorList>
    </citation>
    <scope>NUCLEOTIDE SEQUENCE [LARGE SCALE GENOMIC DNA]</scope>
    <source>
        <strain evidence="2 3">JCM 4531</strain>
    </source>
</reference>
<evidence type="ECO:0000313" key="2">
    <source>
        <dbReference type="EMBL" id="GAA2699374.1"/>
    </source>
</evidence>
<keyword evidence="3" id="KW-1185">Reference proteome</keyword>
<protein>
    <recommendedName>
        <fullName evidence="4">Secreted protein</fullName>
    </recommendedName>
</protein>
<name>A0ABN3TCU2_9ACTN</name>